<organism evidence="4 5">
    <name type="scientific">Nocardioides zeicaulis</name>
    <dbReference type="NCBI Taxonomy" id="1776857"/>
    <lineage>
        <taxon>Bacteria</taxon>
        <taxon>Bacillati</taxon>
        <taxon>Actinomycetota</taxon>
        <taxon>Actinomycetes</taxon>
        <taxon>Propionibacteriales</taxon>
        <taxon>Nocardioidaceae</taxon>
        <taxon>Nocardioides</taxon>
    </lineage>
</organism>
<keyword evidence="5" id="KW-1185">Reference proteome</keyword>
<dbReference type="CDD" id="cd00156">
    <property type="entry name" value="REC"/>
    <property type="match status" value="1"/>
</dbReference>
<gene>
    <name evidence="4" type="ORF">ACFFJG_15360</name>
</gene>
<dbReference type="InterPro" id="IPR001789">
    <property type="entry name" value="Sig_transdc_resp-reg_receiver"/>
</dbReference>
<feature type="domain" description="Response regulatory" evidence="3">
    <location>
        <begin position="4"/>
        <end position="118"/>
    </location>
</feature>
<evidence type="ECO:0000259" key="3">
    <source>
        <dbReference type="PROSITE" id="PS50110"/>
    </source>
</evidence>
<dbReference type="PANTHER" id="PTHR44591">
    <property type="entry name" value="STRESS RESPONSE REGULATOR PROTEIN 1"/>
    <property type="match status" value="1"/>
</dbReference>
<dbReference type="PROSITE" id="PS50110">
    <property type="entry name" value="RESPONSE_REGULATORY"/>
    <property type="match status" value="1"/>
</dbReference>
<reference evidence="4 5" key="1">
    <citation type="submission" date="2024-09" db="EMBL/GenBank/DDBJ databases">
        <authorList>
            <person name="Sun Q."/>
            <person name="Mori K."/>
        </authorList>
    </citation>
    <scope>NUCLEOTIDE SEQUENCE [LARGE SCALE GENOMIC DNA]</scope>
    <source>
        <strain evidence="4 5">CCM 8654</strain>
    </source>
</reference>
<dbReference type="InterPro" id="IPR050595">
    <property type="entry name" value="Bact_response_regulator"/>
</dbReference>
<dbReference type="SMART" id="SM00448">
    <property type="entry name" value="REC"/>
    <property type="match status" value="1"/>
</dbReference>
<proteinExistence type="predicted"/>
<feature type="modified residue" description="4-aspartylphosphate" evidence="2">
    <location>
        <position position="53"/>
    </location>
</feature>
<evidence type="ECO:0000313" key="4">
    <source>
        <dbReference type="EMBL" id="MFC0223865.1"/>
    </source>
</evidence>
<dbReference type="RefSeq" id="WP_378519661.1">
    <property type="nucleotide sequence ID" value="NZ_CBCSDI010000033.1"/>
</dbReference>
<sequence>MPTTVLIVEDEPDLVHVMELTLKRAGFGVVAAATGGEGRTMLAQHEVHVVVMDRGLPDMDGLEATQLLRGDGYDGAIIVVSGHVGGDHVAASLEAGADEVLSKPFKLAELVELVHHVVAPVAEVG</sequence>
<dbReference type="Pfam" id="PF00072">
    <property type="entry name" value="Response_reg"/>
    <property type="match status" value="1"/>
</dbReference>
<dbReference type="SUPFAM" id="SSF52172">
    <property type="entry name" value="CheY-like"/>
    <property type="match status" value="1"/>
</dbReference>
<dbReference type="Gene3D" id="3.40.50.2300">
    <property type="match status" value="1"/>
</dbReference>
<evidence type="ECO:0000313" key="5">
    <source>
        <dbReference type="Proteomes" id="UP001589698"/>
    </source>
</evidence>
<dbReference type="Proteomes" id="UP001589698">
    <property type="component" value="Unassembled WGS sequence"/>
</dbReference>
<protein>
    <submittedName>
        <fullName evidence="4">Response regulator transcription factor</fullName>
    </submittedName>
</protein>
<evidence type="ECO:0000256" key="1">
    <source>
        <dbReference type="ARBA" id="ARBA00022553"/>
    </source>
</evidence>
<dbReference type="EMBL" id="JBHLXH010000002">
    <property type="protein sequence ID" value="MFC0223865.1"/>
    <property type="molecule type" value="Genomic_DNA"/>
</dbReference>
<keyword evidence="1 2" id="KW-0597">Phosphoprotein</keyword>
<evidence type="ECO:0000256" key="2">
    <source>
        <dbReference type="PROSITE-ProRule" id="PRU00169"/>
    </source>
</evidence>
<accession>A0ABV6E4G2</accession>
<dbReference type="InterPro" id="IPR011006">
    <property type="entry name" value="CheY-like_superfamily"/>
</dbReference>
<dbReference type="PANTHER" id="PTHR44591:SF3">
    <property type="entry name" value="RESPONSE REGULATORY DOMAIN-CONTAINING PROTEIN"/>
    <property type="match status" value="1"/>
</dbReference>
<comment type="caution">
    <text evidence="4">The sequence shown here is derived from an EMBL/GenBank/DDBJ whole genome shotgun (WGS) entry which is preliminary data.</text>
</comment>
<name>A0ABV6E4G2_9ACTN</name>